<sequence>MTGEDFTDDFERAAARLPQSALTPWLLLMFDAMTRLRAHVLVAIADPERFGDFLRAAREDYVGAANQTSSRLRRLALLMINFTDGPPIDALGAIVSPLETTTAKGVTAWRRLVDALRFLHIASGAFATSRASATADDLARADPILIREVRSALPAIERLCLILAKAQPIVPHLWEGGLLGLAEITPEEDPEPSA</sequence>
<evidence type="ECO:0000313" key="1">
    <source>
        <dbReference type="EMBL" id="ATQ43314.1"/>
    </source>
</evidence>
<protein>
    <submittedName>
        <fullName evidence="1">Uncharacterized protein</fullName>
    </submittedName>
</protein>
<organism evidence="1 2">
    <name type="scientific">Caulobacter mirabilis</name>
    <dbReference type="NCBI Taxonomy" id="69666"/>
    <lineage>
        <taxon>Bacteria</taxon>
        <taxon>Pseudomonadati</taxon>
        <taxon>Pseudomonadota</taxon>
        <taxon>Alphaproteobacteria</taxon>
        <taxon>Caulobacterales</taxon>
        <taxon>Caulobacteraceae</taxon>
        <taxon>Caulobacter</taxon>
    </lineage>
</organism>
<dbReference type="KEGG" id="cmb:CSW64_13240"/>
<accession>A0A2D2AZA4</accession>
<keyword evidence="2" id="KW-1185">Reference proteome</keyword>
<dbReference type="AlphaFoldDB" id="A0A2D2AZA4"/>
<name>A0A2D2AZA4_9CAUL</name>
<evidence type="ECO:0000313" key="2">
    <source>
        <dbReference type="Proteomes" id="UP000228945"/>
    </source>
</evidence>
<gene>
    <name evidence="1" type="ORF">CSW64_13240</name>
</gene>
<dbReference type="EMBL" id="CP024201">
    <property type="protein sequence ID" value="ATQ43314.1"/>
    <property type="molecule type" value="Genomic_DNA"/>
</dbReference>
<reference evidence="1 2" key="1">
    <citation type="submission" date="2017-10" db="EMBL/GenBank/DDBJ databases">
        <title>Genome sequence of Caulobacter mirabilis FWC38.</title>
        <authorList>
            <person name="Fiebig A."/>
            <person name="Crosson S."/>
        </authorList>
    </citation>
    <scope>NUCLEOTIDE SEQUENCE [LARGE SCALE GENOMIC DNA]</scope>
    <source>
        <strain evidence="1 2">FWC 38</strain>
    </source>
</reference>
<dbReference type="RefSeq" id="WP_099622565.1">
    <property type="nucleotide sequence ID" value="NZ_CP024201.1"/>
</dbReference>
<proteinExistence type="predicted"/>
<dbReference type="Proteomes" id="UP000228945">
    <property type="component" value="Chromosome"/>
</dbReference>